<protein>
    <submittedName>
        <fullName evidence="4">Glycosyltransferase</fullName>
    </submittedName>
</protein>
<accession>A0A970B3U8</accession>
<dbReference type="EMBL" id="JAAVXB010000002">
    <property type="protein sequence ID" value="NKF21652.1"/>
    <property type="molecule type" value="Genomic_DNA"/>
</dbReference>
<evidence type="ECO:0000313" key="4">
    <source>
        <dbReference type="EMBL" id="NKF21652.1"/>
    </source>
</evidence>
<proteinExistence type="predicted"/>
<dbReference type="GO" id="GO:0016757">
    <property type="term" value="F:glycosyltransferase activity"/>
    <property type="evidence" value="ECO:0007669"/>
    <property type="project" value="UniProtKB-KW"/>
</dbReference>
<dbReference type="PANTHER" id="PTHR12526">
    <property type="entry name" value="GLYCOSYLTRANSFERASE"/>
    <property type="match status" value="1"/>
</dbReference>
<keyword evidence="1" id="KW-0328">Glycosyltransferase</keyword>
<dbReference type="RefSeq" id="WP_168146898.1">
    <property type="nucleotide sequence ID" value="NZ_JAAVXB010000002.1"/>
</dbReference>
<dbReference type="Pfam" id="PF13439">
    <property type="entry name" value="Glyco_transf_4"/>
    <property type="match status" value="1"/>
</dbReference>
<dbReference type="InterPro" id="IPR028098">
    <property type="entry name" value="Glyco_trans_4-like_N"/>
</dbReference>
<keyword evidence="5" id="KW-1185">Reference proteome</keyword>
<sequence>MNAQRKRLGVLISFSGDGGVERMVTNLCAEFAHDVDVDLLAIKSAGGHAARIPQTVNLRQLDAQHAWTSVAEIARYLREVRPDALLVAKDRAGRAALKAKRRAGVDTPVFIRLGTNLSAALERKDAFSRWLRVAPMRRLYPRASGVIAVSGGVKDDTLRVTGLPASRVHVIRNPVITAKLDAQAAEPVPHDWLRDKTLPVVMGMGRLTRQKDFPTLLRAFAALQKTTPSRLIILGEGKDRDALTALAQGLGIADRVLLAGFQKNPYAWVARADLFVLSSAWEGSPNALTEALALGIPSVSTDCPSGPIEILDRGRYGPLVAVGDHAGLASAMQATLTAPLPAATLQQAVDEYRATTSARRYLELMGLR</sequence>
<dbReference type="Pfam" id="PF13692">
    <property type="entry name" value="Glyco_trans_1_4"/>
    <property type="match status" value="1"/>
</dbReference>
<dbReference type="Gene3D" id="3.40.50.2000">
    <property type="entry name" value="Glycogen Phosphorylase B"/>
    <property type="match status" value="2"/>
</dbReference>
<dbReference type="PANTHER" id="PTHR12526:SF510">
    <property type="entry name" value="D-INOSITOL 3-PHOSPHATE GLYCOSYLTRANSFERASE"/>
    <property type="match status" value="1"/>
</dbReference>
<reference evidence="4" key="1">
    <citation type="submission" date="2020-03" db="EMBL/GenBank/DDBJ databases">
        <title>Solimonas marina sp. nov., isolated from deep seawater of the Pacific Ocean.</title>
        <authorList>
            <person name="Liu X."/>
            <person name="Lai Q."/>
            <person name="Sun F."/>
            <person name="Gai Y."/>
            <person name="Li G."/>
            <person name="Shao Z."/>
        </authorList>
    </citation>
    <scope>NUCLEOTIDE SEQUENCE</scope>
    <source>
        <strain evidence="4">C16B3</strain>
    </source>
</reference>
<comment type="caution">
    <text evidence="4">The sequence shown here is derived from an EMBL/GenBank/DDBJ whole genome shotgun (WGS) entry which is preliminary data.</text>
</comment>
<evidence type="ECO:0000256" key="1">
    <source>
        <dbReference type="ARBA" id="ARBA00022676"/>
    </source>
</evidence>
<keyword evidence="2" id="KW-0808">Transferase</keyword>
<gene>
    <name evidence="4" type="ORF">G7Y82_04935</name>
</gene>
<dbReference type="AlphaFoldDB" id="A0A970B3U8"/>
<dbReference type="SUPFAM" id="SSF53756">
    <property type="entry name" value="UDP-Glycosyltransferase/glycogen phosphorylase"/>
    <property type="match status" value="1"/>
</dbReference>
<evidence type="ECO:0000259" key="3">
    <source>
        <dbReference type="Pfam" id="PF13439"/>
    </source>
</evidence>
<dbReference type="Proteomes" id="UP000653472">
    <property type="component" value="Unassembled WGS sequence"/>
</dbReference>
<name>A0A970B3U8_9GAMM</name>
<evidence type="ECO:0000313" key="5">
    <source>
        <dbReference type="Proteomes" id="UP000653472"/>
    </source>
</evidence>
<evidence type="ECO:0000256" key="2">
    <source>
        <dbReference type="ARBA" id="ARBA00022679"/>
    </source>
</evidence>
<organism evidence="4 5">
    <name type="scientific">Solimonas marina</name>
    <dbReference type="NCBI Taxonomy" id="2714601"/>
    <lineage>
        <taxon>Bacteria</taxon>
        <taxon>Pseudomonadati</taxon>
        <taxon>Pseudomonadota</taxon>
        <taxon>Gammaproteobacteria</taxon>
        <taxon>Nevskiales</taxon>
        <taxon>Nevskiaceae</taxon>
        <taxon>Solimonas</taxon>
    </lineage>
</organism>
<dbReference type="CDD" id="cd03811">
    <property type="entry name" value="GT4_GT28_WabH-like"/>
    <property type="match status" value="1"/>
</dbReference>
<feature type="domain" description="Glycosyltransferase subfamily 4-like N-terminal" evidence="3">
    <location>
        <begin position="18"/>
        <end position="178"/>
    </location>
</feature>